<dbReference type="Gene3D" id="3.40.50.150">
    <property type="entry name" value="Vaccinia Virus protein VP39"/>
    <property type="match status" value="1"/>
</dbReference>
<proteinExistence type="predicted"/>
<comment type="caution">
    <text evidence="1">The sequence shown here is derived from an EMBL/GenBank/DDBJ whole genome shotgun (WGS) entry which is preliminary data.</text>
</comment>
<dbReference type="PANTHER" id="PTHR43591">
    <property type="entry name" value="METHYLTRANSFERASE"/>
    <property type="match status" value="1"/>
</dbReference>
<evidence type="ECO:0008006" key="3">
    <source>
        <dbReference type="Google" id="ProtNLM"/>
    </source>
</evidence>
<organism evidence="1 2">
    <name type="scientific">Paraconiothyrium brasiliense</name>
    <dbReference type="NCBI Taxonomy" id="300254"/>
    <lineage>
        <taxon>Eukaryota</taxon>
        <taxon>Fungi</taxon>
        <taxon>Dikarya</taxon>
        <taxon>Ascomycota</taxon>
        <taxon>Pezizomycotina</taxon>
        <taxon>Dothideomycetes</taxon>
        <taxon>Pleosporomycetidae</taxon>
        <taxon>Pleosporales</taxon>
        <taxon>Massarineae</taxon>
        <taxon>Didymosphaeriaceae</taxon>
        <taxon>Paraconiothyrium</taxon>
    </lineage>
</organism>
<evidence type="ECO:0000313" key="1">
    <source>
        <dbReference type="EMBL" id="KAL1596622.1"/>
    </source>
</evidence>
<sequence length="347" mass="40025">MEKMRPEDANIVVDSTYSRYHESDDDDSLSYISGQSLASSVTRYRYENGRRYHAYREGSYYAPNDDTYSTYETIVHHLWLLTLDDKLYLAPIADPRRILDVGTGTGLWAVDMADAHPNASILATDLSPTQSTTAPPNIRFEIDDAQSEWTYAPESFDYIHVRGLTGCIRDWPFLYAQAYQHLEPGGWFEHAEFSVTTNADPEGLSKADKTYHNFSQTILTIGSEKTGQRFDTLLHMKSWMESAGFTDVAEHYFIWPIGPWPKDPKLKELGRWGERNWADGLEGWIMALYTRILGWSYQQVMEFVGEFRKVIKDRKNHYYQDVRIVVGRKPRKGEVVNEKAEAEDVES</sequence>
<name>A0ABR3QXY9_9PLEO</name>
<protein>
    <recommendedName>
        <fullName evidence="3">S-adenosyl-L-methionine-dependent methyltransferase</fullName>
    </recommendedName>
</protein>
<dbReference type="Pfam" id="PF13489">
    <property type="entry name" value="Methyltransf_23"/>
    <property type="match status" value="1"/>
</dbReference>
<dbReference type="CDD" id="cd02440">
    <property type="entry name" value="AdoMet_MTases"/>
    <property type="match status" value="1"/>
</dbReference>
<evidence type="ECO:0000313" key="2">
    <source>
        <dbReference type="Proteomes" id="UP001521785"/>
    </source>
</evidence>
<reference evidence="1 2" key="1">
    <citation type="submission" date="2024-02" db="EMBL/GenBank/DDBJ databases">
        <title>De novo assembly and annotation of 12 fungi associated with fruit tree decline syndrome in Ontario, Canada.</title>
        <authorList>
            <person name="Sulman M."/>
            <person name="Ellouze W."/>
            <person name="Ilyukhin E."/>
        </authorList>
    </citation>
    <scope>NUCLEOTIDE SEQUENCE [LARGE SCALE GENOMIC DNA]</scope>
    <source>
        <strain evidence="1 2">M42-189</strain>
    </source>
</reference>
<dbReference type="InterPro" id="IPR029063">
    <property type="entry name" value="SAM-dependent_MTases_sf"/>
</dbReference>
<accession>A0ABR3QXY9</accession>
<keyword evidence="2" id="KW-1185">Reference proteome</keyword>
<dbReference type="EMBL" id="JAKJXO020000014">
    <property type="protein sequence ID" value="KAL1596622.1"/>
    <property type="molecule type" value="Genomic_DNA"/>
</dbReference>
<dbReference type="Proteomes" id="UP001521785">
    <property type="component" value="Unassembled WGS sequence"/>
</dbReference>
<gene>
    <name evidence="1" type="ORF">SLS60_009270</name>
</gene>
<dbReference type="PANTHER" id="PTHR43591:SF105">
    <property type="entry name" value="METHYLTRANSFERASE DOMAIN-CONTAINING PROTEIN-RELATED"/>
    <property type="match status" value="1"/>
</dbReference>
<dbReference type="SUPFAM" id="SSF53335">
    <property type="entry name" value="S-adenosyl-L-methionine-dependent methyltransferases"/>
    <property type="match status" value="1"/>
</dbReference>